<protein>
    <recommendedName>
        <fullName evidence="1">Obg domain-containing protein</fullName>
    </recommendedName>
</protein>
<dbReference type="PROSITE" id="PS51883">
    <property type="entry name" value="OBG"/>
    <property type="match status" value="1"/>
</dbReference>
<dbReference type="Proteomes" id="UP000663881">
    <property type="component" value="Unassembled WGS sequence"/>
</dbReference>
<feature type="domain" description="Obg" evidence="1">
    <location>
        <begin position="21"/>
        <end position="56"/>
    </location>
</feature>
<name>A0A820MB70_9BILA</name>
<dbReference type="InterPro" id="IPR006169">
    <property type="entry name" value="GTP1_OBG_dom"/>
</dbReference>
<gene>
    <name evidence="2" type="ORF">OKA104_LOCUS49859</name>
</gene>
<comment type="caution">
    <text evidence="2">The sequence shown here is derived from an EMBL/GenBank/DDBJ whole genome shotgun (WGS) entry which is preliminary data.</text>
</comment>
<reference evidence="2" key="1">
    <citation type="submission" date="2021-02" db="EMBL/GenBank/DDBJ databases">
        <authorList>
            <person name="Nowell W R."/>
        </authorList>
    </citation>
    <scope>NUCLEOTIDE SEQUENCE</scope>
</reference>
<dbReference type="InterPro" id="IPR036726">
    <property type="entry name" value="GTP1_OBG_dom_sf"/>
</dbReference>
<evidence type="ECO:0000313" key="2">
    <source>
        <dbReference type="EMBL" id="CAF4371471.1"/>
    </source>
</evidence>
<dbReference type="EMBL" id="CAJOAY010024048">
    <property type="protein sequence ID" value="CAF4371471.1"/>
    <property type="molecule type" value="Genomic_DNA"/>
</dbReference>
<evidence type="ECO:0000313" key="3">
    <source>
        <dbReference type="Proteomes" id="UP000663881"/>
    </source>
</evidence>
<organism evidence="2 3">
    <name type="scientific">Adineta steineri</name>
    <dbReference type="NCBI Taxonomy" id="433720"/>
    <lineage>
        <taxon>Eukaryota</taxon>
        <taxon>Metazoa</taxon>
        <taxon>Spiralia</taxon>
        <taxon>Gnathifera</taxon>
        <taxon>Rotifera</taxon>
        <taxon>Eurotatoria</taxon>
        <taxon>Bdelloidea</taxon>
        <taxon>Adinetida</taxon>
        <taxon>Adinetidae</taxon>
        <taxon>Adineta</taxon>
    </lineage>
</organism>
<sequence length="56" mass="6207">MFLTRCLYKITEQELGRHLNLPFIDKLRVYVRGGRGGTGLKKYGGIGGQGGNVLVR</sequence>
<proteinExistence type="predicted"/>
<dbReference type="AlphaFoldDB" id="A0A820MB70"/>
<dbReference type="SUPFAM" id="SSF82051">
    <property type="entry name" value="Obg GTP-binding protein N-terminal domain"/>
    <property type="match status" value="1"/>
</dbReference>
<dbReference type="GO" id="GO:0042254">
    <property type="term" value="P:ribosome biogenesis"/>
    <property type="evidence" value="ECO:0007669"/>
    <property type="project" value="UniProtKB-UniRule"/>
</dbReference>
<accession>A0A820MB70</accession>
<feature type="non-terminal residue" evidence="2">
    <location>
        <position position="56"/>
    </location>
</feature>
<evidence type="ECO:0000259" key="1">
    <source>
        <dbReference type="PROSITE" id="PS51883"/>
    </source>
</evidence>